<keyword evidence="5" id="KW-1185">Reference proteome</keyword>
<organism evidence="4 5">
    <name type="scientific">Lyophyllum shimeji</name>
    <name type="common">Hon-shimeji</name>
    <name type="synonym">Tricholoma shimeji</name>
    <dbReference type="NCBI Taxonomy" id="47721"/>
    <lineage>
        <taxon>Eukaryota</taxon>
        <taxon>Fungi</taxon>
        <taxon>Dikarya</taxon>
        <taxon>Basidiomycota</taxon>
        <taxon>Agaricomycotina</taxon>
        <taxon>Agaricomycetes</taxon>
        <taxon>Agaricomycetidae</taxon>
        <taxon>Agaricales</taxon>
        <taxon>Tricholomatineae</taxon>
        <taxon>Lyophyllaceae</taxon>
        <taxon>Lyophyllum</taxon>
    </lineage>
</organism>
<proteinExistence type="inferred from homology"/>
<dbReference type="PANTHER" id="PTHR16301">
    <property type="entry name" value="IMPACT-RELATED"/>
    <property type="match status" value="1"/>
</dbReference>
<dbReference type="OrthoDB" id="69641at2759"/>
<gene>
    <name evidence="4" type="ORF">LshimejAT787_0407960</name>
</gene>
<dbReference type="GO" id="GO:0005840">
    <property type="term" value="C:ribosome"/>
    <property type="evidence" value="ECO:0007669"/>
    <property type="project" value="UniProtKB-KW"/>
</dbReference>
<name>A0A9P3PKS9_LYOSH</name>
<dbReference type="Proteomes" id="UP001063166">
    <property type="component" value="Unassembled WGS sequence"/>
</dbReference>
<reference evidence="4" key="1">
    <citation type="submission" date="2022-07" db="EMBL/GenBank/DDBJ databases">
        <title>The genome of Lyophyllum shimeji provides insight into the initial evolution of ectomycorrhizal fungal genome.</title>
        <authorList>
            <person name="Kobayashi Y."/>
            <person name="Shibata T."/>
            <person name="Hirakawa H."/>
            <person name="Shigenobu S."/>
            <person name="Nishiyama T."/>
            <person name="Yamada A."/>
            <person name="Hasebe M."/>
            <person name="Kawaguchi M."/>
        </authorList>
    </citation>
    <scope>NUCLEOTIDE SEQUENCE</scope>
    <source>
        <strain evidence="4">AT787</strain>
    </source>
</reference>
<dbReference type="InterPro" id="IPR023582">
    <property type="entry name" value="Impact"/>
</dbReference>
<dbReference type="PANTHER" id="PTHR16301:SF25">
    <property type="entry name" value="PROTEIN IMPACT"/>
    <property type="match status" value="1"/>
</dbReference>
<feature type="compositionally biased region" description="Basic and acidic residues" evidence="2">
    <location>
        <begin position="157"/>
        <end position="170"/>
    </location>
</feature>
<dbReference type="InterPro" id="IPR036956">
    <property type="entry name" value="Impact_N_sf"/>
</dbReference>
<feature type="domain" description="Impact N-terminal" evidence="3">
    <location>
        <begin position="20"/>
        <end position="74"/>
    </location>
</feature>
<keyword evidence="4" id="KW-0689">Ribosomal protein</keyword>
<dbReference type="InterPro" id="IPR020568">
    <property type="entry name" value="Ribosomal_Su5_D2-typ_SF"/>
</dbReference>
<dbReference type="AlphaFoldDB" id="A0A9P3PKS9"/>
<comment type="caution">
    <text evidence="4">The sequence shown here is derived from an EMBL/GenBank/DDBJ whole genome shotgun (WGS) entry which is preliminary data.</text>
</comment>
<evidence type="ECO:0000259" key="3">
    <source>
        <dbReference type="Pfam" id="PF01205"/>
    </source>
</evidence>
<protein>
    <submittedName>
        <fullName evidence="4">Ribosomal protein S5 domain 2-like protein</fullName>
    </submittedName>
</protein>
<dbReference type="GO" id="GO:0006446">
    <property type="term" value="P:regulation of translational initiation"/>
    <property type="evidence" value="ECO:0007669"/>
    <property type="project" value="TreeGrafter"/>
</dbReference>
<dbReference type="SUPFAM" id="SSF54211">
    <property type="entry name" value="Ribosomal protein S5 domain 2-like"/>
    <property type="match status" value="1"/>
</dbReference>
<feature type="region of interest" description="Disordered" evidence="2">
    <location>
        <begin position="156"/>
        <end position="187"/>
    </location>
</feature>
<keyword evidence="4" id="KW-0687">Ribonucleoprotein</keyword>
<dbReference type="InterPro" id="IPR001498">
    <property type="entry name" value="Impact_N"/>
</dbReference>
<evidence type="ECO:0000313" key="4">
    <source>
        <dbReference type="EMBL" id="GLB37745.1"/>
    </source>
</evidence>
<sequence length="187" mass="20175">MVLKHGRTGLGGPDDFELAVGSTDDGEKWAGGKVLKVMQTFAIIDAVVVVSRWYGGTMLGPARFSHIETCAAEVCQAFKRTEELRECISTLTTLDSVLAGLRAEYSGALSTEQSAASASRTAPKDYTDVDIEKGRRLIKARENAIKGVKLLLAKRRAATEKNEKEDRSDEQNEGLGGRRSSVCPPSA</sequence>
<comment type="similarity">
    <text evidence="1">Belongs to the IMPACT family.</text>
</comment>
<dbReference type="EMBL" id="BRPK01000004">
    <property type="protein sequence ID" value="GLB37745.1"/>
    <property type="molecule type" value="Genomic_DNA"/>
</dbReference>
<evidence type="ECO:0000313" key="5">
    <source>
        <dbReference type="Proteomes" id="UP001063166"/>
    </source>
</evidence>
<dbReference type="PROSITE" id="PS00910">
    <property type="entry name" value="UPF0029"/>
    <property type="match status" value="1"/>
</dbReference>
<dbReference type="Gene3D" id="3.30.230.30">
    <property type="entry name" value="Impact, N-terminal domain"/>
    <property type="match status" value="1"/>
</dbReference>
<dbReference type="GO" id="GO:0005737">
    <property type="term" value="C:cytoplasm"/>
    <property type="evidence" value="ECO:0007669"/>
    <property type="project" value="TreeGrafter"/>
</dbReference>
<dbReference type="InterPro" id="IPR020569">
    <property type="entry name" value="UPF0029_Impact_CS"/>
</dbReference>
<evidence type="ECO:0000256" key="2">
    <source>
        <dbReference type="SAM" id="MobiDB-lite"/>
    </source>
</evidence>
<dbReference type="Pfam" id="PF01205">
    <property type="entry name" value="Impact_N"/>
    <property type="match status" value="1"/>
</dbReference>
<dbReference type="GO" id="GO:0140469">
    <property type="term" value="P:GCN2-mediated signaling"/>
    <property type="evidence" value="ECO:0007669"/>
    <property type="project" value="TreeGrafter"/>
</dbReference>
<accession>A0A9P3PKS9</accession>
<evidence type="ECO:0000256" key="1">
    <source>
        <dbReference type="ARBA" id="ARBA00007665"/>
    </source>
</evidence>